<reference evidence="3" key="2">
    <citation type="submission" date="2025-08" db="UniProtKB">
        <authorList>
            <consortium name="Ensembl"/>
        </authorList>
    </citation>
    <scope>IDENTIFICATION</scope>
</reference>
<dbReference type="InterPro" id="IPR013783">
    <property type="entry name" value="Ig-like_fold"/>
</dbReference>
<dbReference type="GO" id="GO:0002768">
    <property type="term" value="P:immune response-regulating cell surface receptor signaling pathway"/>
    <property type="evidence" value="ECO:0007669"/>
    <property type="project" value="InterPro"/>
</dbReference>
<proteinExistence type="predicted"/>
<evidence type="ECO:0000256" key="1">
    <source>
        <dbReference type="SAM" id="MobiDB-lite"/>
    </source>
</evidence>
<dbReference type="InterPro" id="IPR007110">
    <property type="entry name" value="Ig-like_dom"/>
</dbReference>
<name>A0A3P8RNK8_AMPPE</name>
<feature type="compositionally biased region" description="Low complexity" evidence="1">
    <location>
        <begin position="165"/>
        <end position="176"/>
    </location>
</feature>
<evidence type="ECO:0000313" key="3">
    <source>
        <dbReference type="Ensembl" id="ENSAPEP00000000859.1"/>
    </source>
</evidence>
<dbReference type="PANTHER" id="PTHR37996:SF1">
    <property type="entry name" value="B- AND T-LYMPHOCYTE ATTENUATOR"/>
    <property type="match status" value="1"/>
</dbReference>
<keyword evidence="4" id="KW-1185">Reference proteome</keyword>
<dbReference type="InterPro" id="IPR036179">
    <property type="entry name" value="Ig-like_dom_sf"/>
</dbReference>
<dbReference type="Gene3D" id="2.60.40.10">
    <property type="entry name" value="Immunoglobulins"/>
    <property type="match status" value="1"/>
</dbReference>
<reference evidence="3 4" key="1">
    <citation type="submission" date="2018-03" db="EMBL/GenBank/DDBJ databases">
        <title>Finding Nemo's genes: A chromosome-scale reference assembly of the genome of the orange clownfish Amphiprion percula.</title>
        <authorList>
            <person name="Lehmann R."/>
        </authorList>
    </citation>
    <scope>NUCLEOTIDE SEQUENCE</scope>
</reference>
<evidence type="ECO:0000313" key="4">
    <source>
        <dbReference type="Proteomes" id="UP000265080"/>
    </source>
</evidence>
<dbReference type="GO" id="GO:0005886">
    <property type="term" value="C:plasma membrane"/>
    <property type="evidence" value="ECO:0007669"/>
    <property type="project" value="InterPro"/>
</dbReference>
<dbReference type="PROSITE" id="PS50835">
    <property type="entry name" value="IG_LIKE"/>
    <property type="match status" value="1"/>
</dbReference>
<dbReference type="GO" id="GO:0038023">
    <property type="term" value="F:signaling receptor activity"/>
    <property type="evidence" value="ECO:0007669"/>
    <property type="project" value="InterPro"/>
</dbReference>
<reference evidence="3" key="3">
    <citation type="submission" date="2025-09" db="UniProtKB">
        <authorList>
            <consortium name="Ensembl"/>
        </authorList>
    </citation>
    <scope>IDENTIFICATION</scope>
</reference>
<feature type="compositionally biased region" description="Polar residues" evidence="1">
    <location>
        <begin position="177"/>
        <end position="198"/>
    </location>
</feature>
<dbReference type="SUPFAM" id="SSF48726">
    <property type="entry name" value="Immunoglobulin"/>
    <property type="match status" value="1"/>
</dbReference>
<sequence length="235" mass="26411">MLWLLANKIRKNGFKSIKHLSVTRFFYMMVKYWGILIGTTWKVAPQRSLTVSCPVKHCGRTLNITWCKVLQSHCEQLNKTENVAVRQNHNQANDELVSYLSFKQISIYDDGLYRCKFIGDRLGEFSHSIKISEMPTHMIPDFPKWTHSFSPVLRSSVCTVNDIHSSTSPETPKSSPALSPTGDQPAVSNTADKSQPSASAVYAVISHRQTGMAARKQNTAPTEDKNPQYAVIKVP</sequence>
<accession>A0A3P8RNK8</accession>
<feature type="region of interest" description="Disordered" evidence="1">
    <location>
        <begin position="163"/>
        <end position="235"/>
    </location>
</feature>
<organism evidence="3 4">
    <name type="scientific">Amphiprion percula</name>
    <name type="common">Orange clownfish</name>
    <name type="synonym">Lutjanus percula</name>
    <dbReference type="NCBI Taxonomy" id="161767"/>
    <lineage>
        <taxon>Eukaryota</taxon>
        <taxon>Metazoa</taxon>
        <taxon>Chordata</taxon>
        <taxon>Craniata</taxon>
        <taxon>Vertebrata</taxon>
        <taxon>Euteleostomi</taxon>
        <taxon>Actinopterygii</taxon>
        <taxon>Neopterygii</taxon>
        <taxon>Teleostei</taxon>
        <taxon>Neoteleostei</taxon>
        <taxon>Acanthomorphata</taxon>
        <taxon>Ovalentaria</taxon>
        <taxon>Pomacentridae</taxon>
        <taxon>Amphiprion</taxon>
    </lineage>
</organism>
<dbReference type="GeneTree" id="ENSGT00940000175333"/>
<dbReference type="Proteomes" id="UP000265080">
    <property type="component" value="Chromosome 12"/>
</dbReference>
<feature type="domain" description="Ig-like" evidence="2">
    <location>
        <begin position="48"/>
        <end position="132"/>
    </location>
</feature>
<dbReference type="OMA" id="NEDYATY"/>
<dbReference type="AlphaFoldDB" id="A0A3P8RNK8"/>
<dbReference type="Ensembl" id="ENSAPET00000000878.1">
    <property type="protein sequence ID" value="ENSAPEP00000000859.1"/>
    <property type="gene ID" value="ENSAPEG00000000657.1"/>
</dbReference>
<protein>
    <recommendedName>
        <fullName evidence="2">Ig-like domain-containing protein</fullName>
    </recommendedName>
</protein>
<dbReference type="PANTHER" id="PTHR37996">
    <property type="entry name" value="B- AND T-LYMPHOCYTE ATTENUATOR"/>
    <property type="match status" value="1"/>
</dbReference>
<dbReference type="InterPro" id="IPR039257">
    <property type="entry name" value="BTLA"/>
</dbReference>
<evidence type="ECO:0000259" key="2">
    <source>
        <dbReference type="PROSITE" id="PS50835"/>
    </source>
</evidence>